<dbReference type="AlphaFoldDB" id="A0A9W6BM16"/>
<keyword evidence="2 8" id="KW-0963">Cytoplasm</keyword>
<feature type="binding site" evidence="8">
    <location>
        <position position="37"/>
    </location>
    <ligand>
        <name>[4Fe-4S] cluster</name>
        <dbReference type="ChEBI" id="CHEBI:49883"/>
        <label>1</label>
    </ligand>
</feature>
<evidence type="ECO:0000256" key="8">
    <source>
        <dbReference type="HAMAP-Rule" id="MF_03038"/>
    </source>
</evidence>
<dbReference type="InterPro" id="IPR028601">
    <property type="entry name" value="NUBP1/Nbp35"/>
</dbReference>
<dbReference type="HAMAP" id="MF_02040">
    <property type="entry name" value="Mrp_NBP35"/>
    <property type="match status" value="1"/>
</dbReference>
<dbReference type="GO" id="GO:0016226">
    <property type="term" value="P:iron-sulfur cluster assembly"/>
    <property type="evidence" value="ECO:0007669"/>
    <property type="project" value="UniProtKB-UniRule"/>
</dbReference>
<dbReference type="Gene3D" id="3.40.50.300">
    <property type="entry name" value="P-loop containing nucleotide triphosphate hydrolases"/>
    <property type="match status" value="1"/>
</dbReference>
<keyword evidence="5 8" id="KW-0067">ATP-binding</keyword>
<dbReference type="CDD" id="cd02037">
    <property type="entry name" value="Mrp_NBP35"/>
    <property type="match status" value="1"/>
</dbReference>
<dbReference type="EMBL" id="BRXU01000009">
    <property type="protein sequence ID" value="GLC53871.1"/>
    <property type="molecule type" value="Genomic_DNA"/>
</dbReference>
<dbReference type="GO" id="GO:0005829">
    <property type="term" value="C:cytosol"/>
    <property type="evidence" value="ECO:0007669"/>
    <property type="project" value="TreeGrafter"/>
</dbReference>
<organism evidence="10 11">
    <name type="scientific">Pleodorina starrii</name>
    <dbReference type="NCBI Taxonomy" id="330485"/>
    <lineage>
        <taxon>Eukaryota</taxon>
        <taxon>Viridiplantae</taxon>
        <taxon>Chlorophyta</taxon>
        <taxon>core chlorophytes</taxon>
        <taxon>Chlorophyceae</taxon>
        <taxon>CS clade</taxon>
        <taxon>Chlamydomonadales</taxon>
        <taxon>Volvocaceae</taxon>
        <taxon>Pleodorina</taxon>
    </lineage>
</organism>
<keyword evidence="6 8" id="KW-0408">Iron</keyword>
<evidence type="ECO:0000256" key="3">
    <source>
        <dbReference type="ARBA" id="ARBA00022723"/>
    </source>
</evidence>
<evidence type="ECO:0000256" key="1">
    <source>
        <dbReference type="ARBA" id="ARBA00022485"/>
    </source>
</evidence>
<comment type="subcellular location">
    <subcellularLocation>
        <location evidence="8">Cytoplasm</location>
    </subcellularLocation>
</comment>
<evidence type="ECO:0000256" key="2">
    <source>
        <dbReference type="ARBA" id="ARBA00022490"/>
    </source>
</evidence>
<dbReference type="Proteomes" id="UP001165080">
    <property type="component" value="Unassembled WGS sequence"/>
</dbReference>
<keyword evidence="1 8" id="KW-0004">4Fe-4S</keyword>
<accession>A0A9W6BM16</accession>
<feature type="compositionally biased region" description="Polar residues" evidence="9">
    <location>
        <begin position="17"/>
        <end position="27"/>
    </location>
</feature>
<feature type="binding site" evidence="8">
    <location>
        <position position="40"/>
    </location>
    <ligand>
        <name>[4Fe-4S] cluster</name>
        <dbReference type="ChEBI" id="CHEBI:49883"/>
        <label>1</label>
    </ligand>
</feature>
<dbReference type="InterPro" id="IPR000808">
    <property type="entry name" value="Mrp-like_CS"/>
</dbReference>
<dbReference type="HAMAP" id="MF_03038">
    <property type="entry name" value="NUBP1"/>
    <property type="match status" value="1"/>
</dbReference>
<feature type="region of interest" description="Disordered" evidence="9">
    <location>
        <begin position="1"/>
        <end position="27"/>
    </location>
</feature>
<dbReference type="GO" id="GO:0005524">
    <property type="term" value="F:ATP binding"/>
    <property type="evidence" value="ECO:0007669"/>
    <property type="project" value="UniProtKB-KW"/>
</dbReference>
<comment type="subunit">
    <text evidence="8">Homodimer and homotetramer. Predominantly homodimeric.</text>
</comment>
<feature type="binding site" evidence="8">
    <location>
        <position position="23"/>
    </location>
    <ligand>
        <name>[4Fe-4S] cluster</name>
        <dbReference type="ChEBI" id="CHEBI:49883"/>
        <label>1</label>
    </ligand>
</feature>
<keyword evidence="11" id="KW-1185">Reference proteome</keyword>
<dbReference type="PROSITE" id="PS01215">
    <property type="entry name" value="MRP"/>
    <property type="match status" value="1"/>
</dbReference>
<dbReference type="GO" id="GO:0140663">
    <property type="term" value="F:ATP-dependent FeS chaperone activity"/>
    <property type="evidence" value="ECO:0007669"/>
    <property type="project" value="InterPro"/>
</dbReference>
<feature type="binding site" evidence="8">
    <location>
        <position position="46"/>
    </location>
    <ligand>
        <name>[4Fe-4S] cluster</name>
        <dbReference type="ChEBI" id="CHEBI:49883"/>
        <label>1</label>
    </ligand>
</feature>
<proteinExistence type="inferred from homology"/>
<evidence type="ECO:0000256" key="7">
    <source>
        <dbReference type="ARBA" id="ARBA00023014"/>
    </source>
</evidence>
<evidence type="ECO:0000256" key="9">
    <source>
        <dbReference type="SAM" id="MobiDB-lite"/>
    </source>
</evidence>
<dbReference type="Pfam" id="PF10609">
    <property type="entry name" value="ParA"/>
    <property type="match status" value="1"/>
</dbReference>
<evidence type="ECO:0000256" key="6">
    <source>
        <dbReference type="ARBA" id="ARBA00023004"/>
    </source>
</evidence>
<dbReference type="InterPro" id="IPR019591">
    <property type="entry name" value="Mrp/NBP35_ATP-bd"/>
</dbReference>
<comment type="miscellaneous">
    <text evidence="8">Although plant and algal NBP35 proteins lack the characteristic CXXC motif in the C-terminus, thought to be required for Fe-S cluster binding, they can bind a [4Fe-4S] cluster in the C-terminus. Also, in this linage, no CFD1 partner protein homolog as found in other eukaryotes can be found.</text>
</comment>
<dbReference type="PANTHER" id="PTHR23264:SF19">
    <property type="entry name" value="CYTOSOLIC FE-S CLUSTER ASSEMBLY FACTOR NUBP2"/>
    <property type="match status" value="1"/>
</dbReference>
<comment type="function">
    <text evidence="8">Component of the cytosolic iron-sulfur (Fe-S) protein assembly (CIA) machinery. Required for maturation of extramitochondrial Fe-S proteins. Functions as Fe-S scaffold, mediating the de novo assembly of an Fe-S cluster and its transfer to target apoproteins. Essential for embryo development.</text>
</comment>
<dbReference type="GO" id="GO:0046872">
    <property type="term" value="F:metal ion binding"/>
    <property type="evidence" value="ECO:0007669"/>
    <property type="project" value="UniProtKB-KW"/>
</dbReference>
<keyword evidence="4 8" id="KW-0547">Nucleotide-binding</keyword>
<comment type="caution">
    <text evidence="10">The sequence shown here is derived from an EMBL/GenBank/DDBJ whole genome shotgun (WGS) entry which is preliminary data.</text>
</comment>
<keyword evidence="7 8" id="KW-0411">Iron-sulfur</keyword>
<dbReference type="InterPro" id="IPR033756">
    <property type="entry name" value="YlxH/NBP35"/>
</dbReference>
<reference evidence="10 11" key="1">
    <citation type="journal article" date="2023" name="Commun. Biol.">
        <title>Reorganization of the ancestral sex-determining regions during the evolution of trioecy in Pleodorina starrii.</title>
        <authorList>
            <person name="Takahashi K."/>
            <person name="Suzuki S."/>
            <person name="Kawai-Toyooka H."/>
            <person name="Yamamoto K."/>
            <person name="Hamaji T."/>
            <person name="Ootsuki R."/>
            <person name="Yamaguchi H."/>
            <person name="Kawachi M."/>
            <person name="Higashiyama T."/>
            <person name="Nozaki H."/>
        </authorList>
    </citation>
    <scope>NUCLEOTIDE SEQUENCE [LARGE SCALE GENOMIC DNA]</scope>
    <source>
        <strain evidence="10 11">NIES-4479</strain>
    </source>
</reference>
<feature type="binding site" evidence="8">
    <location>
        <begin position="76"/>
        <end position="83"/>
    </location>
    <ligand>
        <name>ATP</name>
        <dbReference type="ChEBI" id="CHEBI:30616"/>
    </ligand>
</feature>
<dbReference type="SUPFAM" id="SSF52540">
    <property type="entry name" value="P-loop containing nucleoside triphosphate hydrolases"/>
    <property type="match status" value="1"/>
</dbReference>
<gene>
    <name evidence="10" type="primary">PLEST008001</name>
    <name evidence="8" type="synonym">NBP35</name>
    <name evidence="10" type="ORF">PLESTB_000798800</name>
</gene>
<keyword evidence="3 8" id="KW-0479">Metal-binding</keyword>
<comment type="similarity">
    <text evidence="8">Belongs to the Mrp/NBP35 ATP-binding proteins family. NUBP1/NBP35 subfamily.</text>
</comment>
<evidence type="ECO:0000313" key="11">
    <source>
        <dbReference type="Proteomes" id="UP001165080"/>
    </source>
</evidence>
<evidence type="ECO:0000256" key="5">
    <source>
        <dbReference type="ARBA" id="ARBA00022840"/>
    </source>
</evidence>
<name>A0A9W6BM16_9CHLO</name>
<protein>
    <recommendedName>
        <fullName evidence="8">Cytosolic Fe-S cluster assembly factor NBP35</fullName>
    </recommendedName>
</protein>
<dbReference type="PANTHER" id="PTHR23264">
    <property type="entry name" value="NUCLEOTIDE-BINDING PROTEIN NBP35 YEAST -RELATED"/>
    <property type="match status" value="1"/>
</dbReference>
<dbReference type="InterPro" id="IPR027417">
    <property type="entry name" value="P-loop_NTPase"/>
</dbReference>
<evidence type="ECO:0000256" key="4">
    <source>
        <dbReference type="ARBA" id="ARBA00022741"/>
    </source>
</evidence>
<dbReference type="GO" id="GO:0051539">
    <property type="term" value="F:4 iron, 4 sulfur cluster binding"/>
    <property type="evidence" value="ECO:0007669"/>
    <property type="project" value="UniProtKB-UniRule"/>
</dbReference>
<sequence>MVSSSTAEVSALPDVPQNANQHCPGTSSDQAGKAAACAGCPNQSVCATAPKGPDPDLAAISERMSAVKHKLLVLSGKGGVGKSTVSAQLAFALARRGFEVGLLDIDICGPSIPKMLGLEGQEVHSSNLGWSPVYVEDNLAVMSIGFMLPNPDEAVIWRGPRKNGLIKQFLKDVHWGSLDYLVVDAPPGTSDEHITITQCLQSATSTAATPGGSSSVSGSGASAIIVTTPQDVAVIDVRKEVSFCRKVGLPVLGVVENMAGLVTPLERCSFTATDTAAAAPAAAAAAGDAASGASGASGAASTAAEVDVDVTQQVLALLAERFPGQRLSVLAEVFRAGGAADRMCSDMGVQLLGRVPLDPGLGAAADAGLPVVGPPGGGEAGDTEGGAAAGGAGGVAVAAGPCLPALMAIVDKVVGRTGGKGREDGGPTGQ</sequence>
<evidence type="ECO:0000313" key="10">
    <source>
        <dbReference type="EMBL" id="GLC53871.1"/>
    </source>
</evidence>
<dbReference type="OrthoDB" id="1741334at2759"/>
<comment type="cofactor">
    <cofactor evidence="8">
        <name>[4Fe-4S] cluster</name>
        <dbReference type="ChEBI" id="CHEBI:49883"/>
    </cofactor>
    <text evidence="8">Binds 3 [4Fe-4S] clusters per homodimer. Contains two stable clusters in the N-termini and one labile, bridging cluster between subunits of the homodimer.</text>
</comment>